<dbReference type="Pfam" id="PF00026">
    <property type="entry name" value="Asp"/>
    <property type="match status" value="1"/>
</dbReference>
<dbReference type="AlphaFoldDB" id="A0A177WER5"/>
<reference evidence="9 10" key="2">
    <citation type="submission" date="2016-05" db="EMBL/GenBank/DDBJ databases">
        <title>Lineage-specific infection strategies underlie the spectrum of fungal disease in amphibians.</title>
        <authorList>
            <person name="Cuomo C.A."/>
            <person name="Farrer R.A."/>
            <person name="James T."/>
            <person name="Longcore J."/>
            <person name="Birren B."/>
        </authorList>
    </citation>
    <scope>NUCLEOTIDE SEQUENCE [LARGE SCALE GENOMIC DNA]</scope>
    <source>
        <strain evidence="9 10">JEL423</strain>
    </source>
</reference>
<evidence type="ECO:0000256" key="1">
    <source>
        <dbReference type="ARBA" id="ARBA00007447"/>
    </source>
</evidence>
<feature type="region of interest" description="Disordered" evidence="7">
    <location>
        <begin position="363"/>
        <end position="389"/>
    </location>
</feature>
<evidence type="ECO:0000256" key="7">
    <source>
        <dbReference type="SAM" id="MobiDB-lite"/>
    </source>
</evidence>
<dbReference type="PANTHER" id="PTHR47965">
    <property type="entry name" value="ASPARTYL PROTEASE-RELATED"/>
    <property type="match status" value="1"/>
</dbReference>
<sequence length="389" mass="43253">MVDSGTTDTGVATTRLSHYDGPAIKLDHVFGLRLNWMSYVDRSYWFGYAFNGRISIPGTTIWASQAPITGITIQSTRPLFMSPNINGILGISYPENARYHGIHGSVIDAFFNENTIDKNEVAIQMCSYSLTHDSYIDIGNKDIEPKCGTDGTPLIWIKSPSRKFITVTVLRITVDNQLVKLPKGFQRAKLFTLNQWSLFDVCSTHTQVPDTVFEALKKAIKTSKAILSHISDLGWEGFFCGKLNMPNTIKFDWKKFPTISFTMESASSLDSATDTLPVVVTLSGMDYIQQNERGEYQFLIRGGYNRYVSFGISSFLRLKITIDRTNGNVGLGPGCNCEHSIDGYPALQDPYGKIWRSPIAQASNDPLESTQNVPQSQAASSSTSEHDYT</sequence>
<reference evidence="9 10" key="1">
    <citation type="submission" date="2006-10" db="EMBL/GenBank/DDBJ databases">
        <title>The Genome Sequence of Batrachochytrium dendrobatidis JEL423.</title>
        <authorList>
            <consortium name="The Broad Institute Genome Sequencing Platform"/>
            <person name="Birren B."/>
            <person name="Lander E."/>
            <person name="Galagan J."/>
            <person name="Cuomo C."/>
            <person name="Devon K."/>
            <person name="Jaffe D."/>
            <person name="Butler J."/>
            <person name="Alvarez P."/>
            <person name="Gnerre S."/>
            <person name="Grabherr M."/>
            <person name="Kleber M."/>
            <person name="Mauceli E."/>
            <person name="Brockman W."/>
            <person name="Young S."/>
            <person name="LaButti K."/>
            <person name="Sykes S."/>
            <person name="DeCaprio D."/>
            <person name="Crawford M."/>
            <person name="Koehrsen M."/>
            <person name="Engels R."/>
            <person name="Montgomery P."/>
            <person name="Pearson M."/>
            <person name="Howarth C."/>
            <person name="Larson L."/>
            <person name="White J."/>
            <person name="O'Leary S."/>
            <person name="Kodira C."/>
            <person name="Zeng Q."/>
            <person name="Yandava C."/>
            <person name="Alvarado L."/>
            <person name="Longcore J."/>
            <person name="James T."/>
        </authorList>
    </citation>
    <scope>NUCLEOTIDE SEQUENCE [LARGE SCALE GENOMIC DNA]</scope>
    <source>
        <strain evidence="9 10">JEL423</strain>
    </source>
</reference>
<evidence type="ECO:0000256" key="6">
    <source>
        <dbReference type="ARBA" id="ARBA00023145"/>
    </source>
</evidence>
<evidence type="ECO:0000256" key="3">
    <source>
        <dbReference type="ARBA" id="ARBA00022729"/>
    </source>
</evidence>
<evidence type="ECO:0000256" key="5">
    <source>
        <dbReference type="ARBA" id="ARBA00022801"/>
    </source>
</evidence>
<keyword evidence="2" id="KW-0645">Protease</keyword>
<keyword evidence="6" id="KW-0865">Zymogen</keyword>
<organism evidence="9 10">
    <name type="scientific">Batrachochytrium dendrobatidis (strain JEL423)</name>
    <dbReference type="NCBI Taxonomy" id="403673"/>
    <lineage>
        <taxon>Eukaryota</taxon>
        <taxon>Fungi</taxon>
        <taxon>Fungi incertae sedis</taxon>
        <taxon>Chytridiomycota</taxon>
        <taxon>Chytridiomycota incertae sedis</taxon>
        <taxon>Chytridiomycetes</taxon>
        <taxon>Rhizophydiales</taxon>
        <taxon>Rhizophydiales incertae sedis</taxon>
        <taxon>Batrachochytrium</taxon>
    </lineage>
</organism>
<evidence type="ECO:0000259" key="8">
    <source>
        <dbReference type="PROSITE" id="PS51767"/>
    </source>
</evidence>
<evidence type="ECO:0000313" key="9">
    <source>
        <dbReference type="EMBL" id="OAJ38255.1"/>
    </source>
</evidence>
<dbReference type="PANTHER" id="PTHR47965:SF12">
    <property type="entry name" value="ASPARTIC PROTEINASE 3-RELATED"/>
    <property type="match status" value="1"/>
</dbReference>
<dbReference type="SUPFAM" id="SSF50630">
    <property type="entry name" value="Acid proteases"/>
    <property type="match status" value="1"/>
</dbReference>
<name>A0A177WER5_BATDL</name>
<dbReference type="GO" id="GO:0004190">
    <property type="term" value="F:aspartic-type endopeptidase activity"/>
    <property type="evidence" value="ECO:0007669"/>
    <property type="project" value="UniProtKB-KW"/>
</dbReference>
<dbReference type="InterPro" id="IPR033121">
    <property type="entry name" value="PEPTIDASE_A1"/>
</dbReference>
<accession>A0A177WER5</accession>
<protein>
    <recommendedName>
        <fullName evidence="8">Peptidase A1 domain-containing protein</fullName>
    </recommendedName>
</protein>
<evidence type="ECO:0000256" key="4">
    <source>
        <dbReference type="ARBA" id="ARBA00022750"/>
    </source>
</evidence>
<dbReference type="Proteomes" id="UP000077115">
    <property type="component" value="Unassembled WGS sequence"/>
</dbReference>
<dbReference type="GO" id="GO:0006508">
    <property type="term" value="P:proteolysis"/>
    <property type="evidence" value="ECO:0007669"/>
    <property type="project" value="UniProtKB-KW"/>
</dbReference>
<dbReference type="EMBL" id="DS022301">
    <property type="protein sequence ID" value="OAJ38255.1"/>
    <property type="molecule type" value="Genomic_DNA"/>
</dbReference>
<dbReference type="eggNOG" id="ENOG502QPQC">
    <property type="taxonomic scope" value="Eukaryota"/>
</dbReference>
<evidence type="ECO:0000313" key="10">
    <source>
        <dbReference type="Proteomes" id="UP000077115"/>
    </source>
</evidence>
<keyword evidence="4" id="KW-0064">Aspartyl protease</keyword>
<comment type="similarity">
    <text evidence="1">Belongs to the peptidase A1 family.</text>
</comment>
<dbReference type="InterPro" id="IPR021109">
    <property type="entry name" value="Peptidase_aspartic_dom_sf"/>
</dbReference>
<feature type="domain" description="Peptidase A1" evidence="8">
    <location>
        <begin position="1"/>
        <end position="332"/>
    </location>
</feature>
<dbReference type="Gene3D" id="2.40.70.10">
    <property type="entry name" value="Acid Proteases"/>
    <property type="match status" value="2"/>
</dbReference>
<dbReference type="PROSITE" id="PS51767">
    <property type="entry name" value="PEPTIDASE_A1"/>
    <property type="match status" value="1"/>
</dbReference>
<evidence type="ECO:0000256" key="2">
    <source>
        <dbReference type="ARBA" id="ARBA00022670"/>
    </source>
</evidence>
<dbReference type="VEuPathDB" id="FungiDB:BDEG_22204"/>
<keyword evidence="3" id="KW-0732">Signal</keyword>
<proteinExistence type="inferred from homology"/>
<dbReference type="InterPro" id="IPR001461">
    <property type="entry name" value="Aspartic_peptidase_A1"/>
</dbReference>
<keyword evidence="5" id="KW-0378">Hydrolase</keyword>
<gene>
    <name evidence="9" type="ORF">BDEG_22204</name>
</gene>
<feature type="compositionally biased region" description="Polar residues" evidence="7">
    <location>
        <begin position="363"/>
        <end position="383"/>
    </location>
</feature>